<dbReference type="GO" id="GO:0032259">
    <property type="term" value="P:methylation"/>
    <property type="evidence" value="ECO:0007669"/>
    <property type="project" value="UniProtKB-KW"/>
</dbReference>
<accession>A0A7W8DI22</accession>
<dbReference type="InterPro" id="IPR029063">
    <property type="entry name" value="SAM-dependent_MTases_sf"/>
</dbReference>
<dbReference type="Gene3D" id="3.40.50.150">
    <property type="entry name" value="Vaccinia Virus protein VP39"/>
    <property type="match status" value="1"/>
</dbReference>
<dbReference type="RefSeq" id="WP_184337234.1">
    <property type="nucleotide sequence ID" value="NZ_JACHIG010000001.1"/>
</dbReference>
<proteinExistence type="predicted"/>
<dbReference type="Proteomes" id="UP000590740">
    <property type="component" value="Unassembled WGS sequence"/>
</dbReference>
<gene>
    <name evidence="2" type="ORF">HNQ65_000024</name>
</gene>
<dbReference type="SUPFAM" id="SSF53335">
    <property type="entry name" value="S-adenosyl-L-methionine-dependent methyltransferases"/>
    <property type="match status" value="1"/>
</dbReference>
<comment type="caution">
    <text evidence="2">The sequence shown here is derived from an EMBL/GenBank/DDBJ whole genome shotgun (WGS) entry which is preliminary data.</text>
</comment>
<dbReference type="EMBL" id="JACHIG010000001">
    <property type="protein sequence ID" value="MBB5030470.1"/>
    <property type="molecule type" value="Genomic_DNA"/>
</dbReference>
<dbReference type="InterPro" id="IPR006342">
    <property type="entry name" value="FkbM_mtfrase"/>
</dbReference>
<keyword evidence="2" id="KW-0808">Transferase</keyword>
<dbReference type="NCBIfam" id="TIGR01444">
    <property type="entry name" value="fkbM_fam"/>
    <property type="match status" value="1"/>
</dbReference>
<reference evidence="2 3" key="1">
    <citation type="submission" date="2020-08" db="EMBL/GenBank/DDBJ databases">
        <title>Genomic Encyclopedia of Type Strains, Phase IV (KMG-IV): sequencing the most valuable type-strain genomes for metagenomic binning, comparative biology and taxonomic classification.</title>
        <authorList>
            <person name="Goeker M."/>
        </authorList>
    </citation>
    <scope>NUCLEOTIDE SEQUENCE [LARGE SCALE GENOMIC DNA]</scope>
    <source>
        <strain evidence="2 3">DSM 12252</strain>
    </source>
</reference>
<evidence type="ECO:0000313" key="2">
    <source>
        <dbReference type="EMBL" id="MBB5030470.1"/>
    </source>
</evidence>
<organism evidence="2 3">
    <name type="scientific">Prosthecobacter vanneervenii</name>
    <dbReference type="NCBI Taxonomy" id="48466"/>
    <lineage>
        <taxon>Bacteria</taxon>
        <taxon>Pseudomonadati</taxon>
        <taxon>Verrucomicrobiota</taxon>
        <taxon>Verrucomicrobiia</taxon>
        <taxon>Verrucomicrobiales</taxon>
        <taxon>Verrucomicrobiaceae</taxon>
        <taxon>Prosthecobacter</taxon>
    </lineage>
</organism>
<dbReference type="InterPro" id="IPR053188">
    <property type="entry name" value="FkbM_Methyltransferase"/>
</dbReference>
<keyword evidence="2" id="KW-0489">Methyltransferase</keyword>
<name>A0A7W8DI22_9BACT</name>
<dbReference type="Pfam" id="PF05050">
    <property type="entry name" value="Methyltransf_21"/>
    <property type="match status" value="1"/>
</dbReference>
<evidence type="ECO:0000313" key="3">
    <source>
        <dbReference type="Proteomes" id="UP000590740"/>
    </source>
</evidence>
<dbReference type="PANTHER" id="PTHR36973">
    <property type="entry name" value="SLL1456 PROTEIN-RELATED"/>
    <property type="match status" value="1"/>
</dbReference>
<protein>
    <submittedName>
        <fullName evidence="2">FkbM family methyltransferase</fullName>
    </submittedName>
</protein>
<evidence type="ECO:0000259" key="1">
    <source>
        <dbReference type="Pfam" id="PF05050"/>
    </source>
</evidence>
<dbReference type="AlphaFoldDB" id="A0A7W8DI22"/>
<dbReference type="PANTHER" id="PTHR36973:SF4">
    <property type="entry name" value="NODULATION PROTEIN"/>
    <property type="match status" value="1"/>
</dbReference>
<keyword evidence="3" id="KW-1185">Reference proteome</keyword>
<dbReference type="GO" id="GO:0008171">
    <property type="term" value="F:O-methyltransferase activity"/>
    <property type="evidence" value="ECO:0007669"/>
    <property type="project" value="TreeGrafter"/>
</dbReference>
<feature type="domain" description="Methyltransferase FkbM" evidence="1">
    <location>
        <begin position="62"/>
        <end position="231"/>
    </location>
</feature>
<sequence>MKLTSHATHISSPWFVLRCLISMLLGRSNQVLQSYRKDRISHVNLEQDLRVLLPQTGPLMFDVGANKGQTLAMFQRVFDQPVIHAFEPNKSLVEKVLTPAHAGSTKVVINAAALGAENGALTFNECDNNELSSFLPMESSEQNPFKDRVVSSSTTVPVWTVDGYVTEHGLPQLDLLKIDTQGFDLQVLQGARQQLSAGRISLVMLEINFIPMYVGQPTFGQVDAFLREHGYALVDMYEKIYQNNRLAWCTGLYQKC</sequence>